<dbReference type="InterPro" id="IPR025896">
    <property type="entry name" value="Spi_Prtas-inh"/>
</dbReference>
<dbReference type="PRINTS" id="PR00797">
    <property type="entry name" value="STREPTOPAIN"/>
</dbReference>
<reference evidence="9 10" key="1">
    <citation type="journal article" date="2019" name="Nat. Med.">
        <title>A library of human gut bacterial isolates paired with longitudinal multiomics data enables mechanistic microbiome research.</title>
        <authorList>
            <person name="Poyet M."/>
            <person name="Groussin M."/>
            <person name="Gibbons S.M."/>
            <person name="Avila-Pacheco J."/>
            <person name="Jiang X."/>
            <person name="Kearney S.M."/>
            <person name="Perrotta A.R."/>
            <person name="Berdy B."/>
            <person name="Zhao S."/>
            <person name="Lieberman T.D."/>
            <person name="Swanson P.K."/>
            <person name="Smith M."/>
            <person name="Roesemann S."/>
            <person name="Alexander J.E."/>
            <person name="Rich S.A."/>
            <person name="Livny J."/>
            <person name="Vlamakis H."/>
            <person name="Clish C."/>
            <person name="Bullock K."/>
            <person name="Deik A."/>
            <person name="Scott J."/>
            <person name="Pierce K.A."/>
            <person name="Xavier R.J."/>
            <person name="Alm E.J."/>
        </authorList>
    </citation>
    <scope>NUCLEOTIDE SEQUENCE [LARGE SCALE GENOMIC DNA]</scope>
    <source>
        <strain evidence="9 10">BIOML-A1</strain>
    </source>
</reference>
<keyword evidence="3 7" id="KW-0732">Signal</keyword>
<protein>
    <recommendedName>
        <fullName evidence="8">Spi protease inhibitor domain-containing protein</fullName>
    </recommendedName>
</protein>
<dbReference type="SUPFAM" id="SSF54001">
    <property type="entry name" value="Cysteine proteinases"/>
    <property type="match status" value="1"/>
</dbReference>
<organism evidence="9 10">
    <name type="scientific">Alistipes shahii</name>
    <dbReference type="NCBI Taxonomy" id="328814"/>
    <lineage>
        <taxon>Bacteria</taxon>
        <taxon>Pseudomonadati</taxon>
        <taxon>Bacteroidota</taxon>
        <taxon>Bacteroidia</taxon>
        <taxon>Bacteroidales</taxon>
        <taxon>Rikenellaceae</taxon>
        <taxon>Alistipes</taxon>
    </lineage>
</organism>
<dbReference type="Gene3D" id="3.90.70.50">
    <property type="entry name" value="Peptidase C10, streptopain"/>
    <property type="match status" value="2"/>
</dbReference>
<feature type="signal peptide" evidence="7">
    <location>
        <begin position="1"/>
        <end position="27"/>
    </location>
</feature>
<comment type="similarity">
    <text evidence="1">Belongs to the peptidase C10 family.</text>
</comment>
<dbReference type="Proteomes" id="UP000322658">
    <property type="component" value="Unassembled WGS sequence"/>
</dbReference>
<evidence type="ECO:0000256" key="5">
    <source>
        <dbReference type="ARBA" id="ARBA00022807"/>
    </source>
</evidence>
<feature type="chain" id="PRO_5022738992" description="Spi protease inhibitor domain-containing protein" evidence="7">
    <location>
        <begin position="28"/>
        <end position="436"/>
    </location>
</feature>
<keyword evidence="4" id="KW-0378">Hydrolase</keyword>
<evidence type="ECO:0000256" key="6">
    <source>
        <dbReference type="SAM" id="MobiDB-lite"/>
    </source>
</evidence>
<feature type="domain" description="Spi protease inhibitor" evidence="8">
    <location>
        <begin position="54"/>
        <end position="152"/>
    </location>
</feature>
<evidence type="ECO:0000259" key="8">
    <source>
        <dbReference type="Pfam" id="PF13734"/>
    </source>
</evidence>
<dbReference type="EMBL" id="VVXJ01000014">
    <property type="protein sequence ID" value="KAA2375650.1"/>
    <property type="molecule type" value="Genomic_DNA"/>
</dbReference>
<proteinExistence type="inferred from homology"/>
<evidence type="ECO:0000256" key="3">
    <source>
        <dbReference type="ARBA" id="ARBA00022729"/>
    </source>
</evidence>
<feature type="region of interest" description="Disordered" evidence="6">
    <location>
        <begin position="75"/>
        <end position="94"/>
    </location>
</feature>
<dbReference type="InterPro" id="IPR000200">
    <property type="entry name" value="Peptidase_C10"/>
</dbReference>
<gene>
    <name evidence="9" type="ORF">F2Y07_07595</name>
</gene>
<sequence>MEKTSTMKQAGTSVLVALALICVVSCAKIDDESSAVAPEQPARPTVLLPTRSYEEALSLARKSIALVDRGQTRSATARSIRSERGQCVTTPSTRSGAGSDTLMYVFNFENNDGFSVIAANRAVDPVLAVAEKGNYTYGEPTGVENFDFYMDAMAQSLAVIKPPKFDTIRTTPKFKTVEVNESRSCDPLIPVRWGQESPYGDYCSNGYSGCVATAIAQIMAYYRFPASITTTYTDAPHAGETIALNWTSMISYPYVYQVPALMREIGQRVGMRYYPEYENDKRTGSGAASSNVPSCMISFGYSCASGLASYEIASIRTNLDETHPVYVRANDISEGGHAWIADGYIYSRIGTEYYEERLVDNDEPGLIPHYEYVLTNSTVQTTNLVHYNWGWDGSCDGYFAPGNGVASGNGYIFDGLQMITSIRLPRIDSNLNHDFL</sequence>
<comment type="caution">
    <text evidence="9">The sequence shown here is derived from an EMBL/GenBank/DDBJ whole genome shotgun (WGS) entry which is preliminary data.</text>
</comment>
<accession>A0A5B3GQA4</accession>
<dbReference type="AlphaFoldDB" id="A0A5B3GQA4"/>
<dbReference type="Pfam" id="PF01640">
    <property type="entry name" value="Peptidase_C10"/>
    <property type="match status" value="1"/>
</dbReference>
<evidence type="ECO:0000256" key="4">
    <source>
        <dbReference type="ARBA" id="ARBA00022801"/>
    </source>
</evidence>
<dbReference type="GO" id="GO:0006508">
    <property type="term" value="P:proteolysis"/>
    <property type="evidence" value="ECO:0007669"/>
    <property type="project" value="UniProtKB-KW"/>
</dbReference>
<dbReference type="RefSeq" id="WP_149885941.1">
    <property type="nucleotide sequence ID" value="NZ_CAXSTY010000003.1"/>
</dbReference>
<dbReference type="InterPro" id="IPR044934">
    <property type="entry name" value="Streptopain_sf"/>
</dbReference>
<dbReference type="InterPro" id="IPR038765">
    <property type="entry name" value="Papain-like_cys_pep_sf"/>
</dbReference>
<keyword evidence="2" id="KW-0645">Protease</keyword>
<keyword evidence="5" id="KW-0788">Thiol protease</keyword>
<evidence type="ECO:0000256" key="7">
    <source>
        <dbReference type="SAM" id="SignalP"/>
    </source>
</evidence>
<evidence type="ECO:0000313" key="9">
    <source>
        <dbReference type="EMBL" id="KAA2375650.1"/>
    </source>
</evidence>
<evidence type="ECO:0000313" key="10">
    <source>
        <dbReference type="Proteomes" id="UP000322658"/>
    </source>
</evidence>
<evidence type="ECO:0000256" key="1">
    <source>
        <dbReference type="ARBA" id="ARBA00009693"/>
    </source>
</evidence>
<dbReference type="Pfam" id="PF13734">
    <property type="entry name" value="Inhibitor_I69"/>
    <property type="match status" value="1"/>
</dbReference>
<dbReference type="GO" id="GO:0008234">
    <property type="term" value="F:cysteine-type peptidase activity"/>
    <property type="evidence" value="ECO:0007669"/>
    <property type="project" value="UniProtKB-KW"/>
</dbReference>
<name>A0A5B3GQA4_9BACT</name>
<evidence type="ECO:0000256" key="2">
    <source>
        <dbReference type="ARBA" id="ARBA00022670"/>
    </source>
</evidence>